<dbReference type="InterPro" id="IPR046867">
    <property type="entry name" value="AldOxase/xan_DH_MoCoBD2"/>
</dbReference>
<reference evidence="4" key="1">
    <citation type="journal article" date="2021" name="PeerJ">
        <title>Extensive microbial diversity within the chicken gut microbiome revealed by metagenomics and culture.</title>
        <authorList>
            <person name="Gilroy R."/>
            <person name="Ravi A."/>
            <person name="Getino M."/>
            <person name="Pursley I."/>
            <person name="Horton D.L."/>
            <person name="Alikhan N.F."/>
            <person name="Baker D."/>
            <person name="Gharbi K."/>
            <person name="Hall N."/>
            <person name="Watson M."/>
            <person name="Adriaenssens E.M."/>
            <person name="Foster-Nyarko E."/>
            <person name="Jarju S."/>
            <person name="Secka A."/>
            <person name="Antonio M."/>
            <person name="Oren A."/>
            <person name="Chaudhuri R.R."/>
            <person name="La Ragione R."/>
            <person name="Hildebrand F."/>
            <person name="Pallen M.J."/>
        </authorList>
    </citation>
    <scope>NUCLEOTIDE SEQUENCE</scope>
    <source>
        <strain evidence="4">CHK193-4272</strain>
    </source>
</reference>
<evidence type="ECO:0000313" key="5">
    <source>
        <dbReference type="Proteomes" id="UP000886808"/>
    </source>
</evidence>
<dbReference type="InterPro" id="IPR037165">
    <property type="entry name" value="AldOxase/xan_DH_Mopterin-bd_sf"/>
</dbReference>
<dbReference type="Gene3D" id="3.30.365.10">
    <property type="entry name" value="Aldehyde oxidase/xanthine dehydrogenase, molybdopterin binding domain"/>
    <property type="match status" value="4"/>
</dbReference>
<dbReference type="SMART" id="SM01008">
    <property type="entry name" value="Ald_Xan_dh_C"/>
    <property type="match status" value="1"/>
</dbReference>
<reference evidence="4" key="2">
    <citation type="submission" date="2021-04" db="EMBL/GenBank/DDBJ databases">
        <authorList>
            <person name="Gilroy R."/>
        </authorList>
    </citation>
    <scope>NUCLEOTIDE SEQUENCE</scope>
    <source>
        <strain evidence="4">CHK193-4272</strain>
    </source>
</reference>
<proteinExistence type="predicted"/>
<dbReference type="InterPro" id="IPR008274">
    <property type="entry name" value="AldOxase/xan_DH_MoCoBD1"/>
</dbReference>
<gene>
    <name evidence="4" type="ORF">H9746_07715</name>
</gene>
<dbReference type="InterPro" id="IPR036856">
    <property type="entry name" value="Ald_Oxase/Xan_DH_a/b_sf"/>
</dbReference>
<accession>A0A9D1PKE0</accession>
<keyword evidence="2" id="KW-0560">Oxidoreductase</keyword>
<evidence type="ECO:0000313" key="4">
    <source>
        <dbReference type="EMBL" id="HIV62707.1"/>
    </source>
</evidence>
<dbReference type="PANTHER" id="PTHR11908:SF132">
    <property type="entry name" value="ALDEHYDE OXIDASE 1-RELATED"/>
    <property type="match status" value="1"/>
</dbReference>
<dbReference type="SUPFAM" id="SSF54665">
    <property type="entry name" value="CO dehydrogenase molybdoprotein N-domain-like"/>
    <property type="match status" value="1"/>
</dbReference>
<dbReference type="Proteomes" id="UP000886808">
    <property type="component" value="Unassembled WGS sequence"/>
</dbReference>
<dbReference type="Pfam" id="PF20256">
    <property type="entry name" value="MoCoBD_2"/>
    <property type="match status" value="1"/>
</dbReference>
<comment type="caution">
    <text evidence="4">The sequence shown here is derived from an EMBL/GenBank/DDBJ whole genome shotgun (WGS) entry which is preliminary data.</text>
</comment>
<evidence type="ECO:0000259" key="3">
    <source>
        <dbReference type="SMART" id="SM01008"/>
    </source>
</evidence>
<evidence type="ECO:0000256" key="2">
    <source>
        <dbReference type="ARBA" id="ARBA00023002"/>
    </source>
</evidence>
<dbReference type="Pfam" id="PF01315">
    <property type="entry name" value="Ald_Xan_dh_C"/>
    <property type="match status" value="1"/>
</dbReference>
<dbReference type="InterPro" id="IPR000674">
    <property type="entry name" value="Ald_Oxase/Xan_DH_a/b"/>
</dbReference>
<name>A0A9D1PKE0_9FIRM</name>
<feature type="domain" description="Aldehyde oxidase/xanthine dehydrogenase a/b hammerhead" evidence="3">
    <location>
        <begin position="19"/>
        <end position="131"/>
    </location>
</feature>
<dbReference type="PANTHER" id="PTHR11908">
    <property type="entry name" value="XANTHINE DEHYDROGENASE"/>
    <property type="match status" value="1"/>
</dbReference>
<keyword evidence="1" id="KW-0500">Molybdenum</keyword>
<dbReference type="EMBL" id="DXIE01000045">
    <property type="protein sequence ID" value="HIV62707.1"/>
    <property type="molecule type" value="Genomic_DNA"/>
</dbReference>
<dbReference type="SUPFAM" id="SSF56003">
    <property type="entry name" value="Molybdenum cofactor-binding domain"/>
    <property type="match status" value="1"/>
</dbReference>
<dbReference type="Gene3D" id="3.90.1170.50">
    <property type="entry name" value="Aldehyde oxidase/xanthine dehydrogenase, a/b hammerhead"/>
    <property type="match status" value="1"/>
</dbReference>
<dbReference type="Pfam" id="PF02738">
    <property type="entry name" value="MoCoBD_1"/>
    <property type="match status" value="1"/>
</dbReference>
<dbReference type="GO" id="GO:0005506">
    <property type="term" value="F:iron ion binding"/>
    <property type="evidence" value="ECO:0007669"/>
    <property type="project" value="InterPro"/>
</dbReference>
<organism evidence="4 5">
    <name type="scientific">Candidatus Butyricicoccus avistercoris</name>
    <dbReference type="NCBI Taxonomy" id="2838518"/>
    <lineage>
        <taxon>Bacteria</taxon>
        <taxon>Bacillati</taxon>
        <taxon>Bacillota</taxon>
        <taxon>Clostridia</taxon>
        <taxon>Eubacteriales</taxon>
        <taxon>Butyricicoccaceae</taxon>
        <taxon>Butyricicoccus</taxon>
    </lineage>
</organism>
<dbReference type="InterPro" id="IPR016208">
    <property type="entry name" value="Ald_Oxase/xanthine_DH-like"/>
</dbReference>
<dbReference type="AlphaFoldDB" id="A0A9D1PKE0"/>
<dbReference type="GO" id="GO:0016491">
    <property type="term" value="F:oxidoreductase activity"/>
    <property type="evidence" value="ECO:0007669"/>
    <property type="project" value="UniProtKB-KW"/>
</dbReference>
<sequence>MNKYVGTGVVKSDAKALTTGKPVYTDDLAPADCLIVKVLRSPHAHALITSINTNIAMKVPDIVCILTHEDVPQSRFTMAGQTYPEPSPYDRLILDRRVRFVGDAVAIVAGETEQAVDKALKLIKVEYKVLEPVLDMCKAKDNKILVHPEESWKSLCPVGADNMRNLCASGSDSHGDVEGTFAKCDVVIERTYRTKQNQQAMMETFRTYTQLDTYGRLNVISSTQVPFHVRRILSHALDIPKTQIRVIKPRLGGGFGAKQTVVTEVYPAIVTLKTGRPAKIVYSRYESMIASSPRHSMELTVRMGATKDGIIKVIDLYTLSNTGAFGEHGPTTVGLSAHKPIPMYGKQEAFKFTWDVVYTNTLSAGAYRGYGATQGIFAVESTVNELAEILNIDPVKMREINLVREGQVMPAYYGETATSCALDRCVERVKNMIDWDKKAKPITLPNGKIRAVGIAMAMQGSGISNVDVGSVTIRMGDDGDYNMLIGCTDMGTGCDTILAQMAADCLDCDMKNIAVYASDTDVSPYDSGSYASATTYVTGMACVKACEELRDKILLTGAEMLKVNVDDVDFDGQKVYVVADPEKFVTRKQVGYKGQCFSNRELAATVSHSSPTSPPPFMAGAAEIELDPETGKVELIDYCAAVDCGTPINPNLARVQTEGGLVQGIGMALYEDVIYDDRGVNYSNSFMQYKIPSRLDINKVRVEFESSYEPSGPFGAKSIGEVVINTPSPAIASAVATACGVRIRELPITAEKIVMGLKNK</sequence>
<evidence type="ECO:0000256" key="1">
    <source>
        <dbReference type="ARBA" id="ARBA00022505"/>
    </source>
</evidence>
<protein>
    <submittedName>
        <fullName evidence="4">Molybdopterin-dependent oxidoreductase</fullName>
    </submittedName>
</protein>